<keyword evidence="1" id="KW-0812">Transmembrane</keyword>
<keyword evidence="1" id="KW-1133">Transmembrane helix</keyword>
<protein>
    <recommendedName>
        <fullName evidence="4">Transmembrane protein</fullName>
    </recommendedName>
</protein>
<name>A0A5N0UVT3_9PSEU</name>
<gene>
    <name evidence="2" type="ORF">FPZ12_035730</name>
</gene>
<comment type="caution">
    <text evidence="2">The sequence shown here is derived from an EMBL/GenBank/DDBJ whole genome shotgun (WGS) entry which is preliminary data.</text>
</comment>
<proteinExistence type="predicted"/>
<keyword evidence="1" id="KW-0472">Membrane</keyword>
<evidence type="ECO:0000313" key="2">
    <source>
        <dbReference type="EMBL" id="KAA9152994.1"/>
    </source>
</evidence>
<reference evidence="2" key="1">
    <citation type="submission" date="2019-09" db="EMBL/GenBank/DDBJ databases">
        <authorList>
            <person name="Teo W.F.A."/>
            <person name="Duangmal K."/>
        </authorList>
    </citation>
    <scope>NUCLEOTIDE SEQUENCE [LARGE SCALE GENOMIC DNA]</scope>
    <source>
        <strain evidence="2">K81G1</strain>
    </source>
</reference>
<dbReference type="PANTHER" id="PTHR42305:SF1">
    <property type="entry name" value="MEMBRANE PROTEIN RV1733C-RELATED"/>
    <property type="match status" value="1"/>
</dbReference>
<evidence type="ECO:0000313" key="3">
    <source>
        <dbReference type="Proteomes" id="UP000319769"/>
    </source>
</evidence>
<evidence type="ECO:0008006" key="4">
    <source>
        <dbReference type="Google" id="ProtNLM"/>
    </source>
</evidence>
<dbReference type="OrthoDB" id="3637369at2"/>
<evidence type="ECO:0000256" key="1">
    <source>
        <dbReference type="SAM" id="Phobius"/>
    </source>
</evidence>
<dbReference type="PANTHER" id="PTHR42305">
    <property type="entry name" value="MEMBRANE PROTEIN RV1733C-RELATED"/>
    <property type="match status" value="1"/>
</dbReference>
<dbReference type="Proteomes" id="UP000319769">
    <property type="component" value="Unassembled WGS sequence"/>
</dbReference>
<dbReference type="InterPro" id="IPR039708">
    <property type="entry name" value="MT1774/Rv1733c-like"/>
</dbReference>
<organism evidence="2 3">
    <name type="scientific">Amycolatopsis acidicola</name>
    <dbReference type="NCBI Taxonomy" id="2596893"/>
    <lineage>
        <taxon>Bacteria</taxon>
        <taxon>Bacillati</taxon>
        <taxon>Actinomycetota</taxon>
        <taxon>Actinomycetes</taxon>
        <taxon>Pseudonocardiales</taxon>
        <taxon>Pseudonocardiaceae</taxon>
        <taxon>Amycolatopsis</taxon>
    </lineage>
</organism>
<dbReference type="EMBL" id="VMNW02000081">
    <property type="protein sequence ID" value="KAA9152994.1"/>
    <property type="molecule type" value="Genomic_DNA"/>
</dbReference>
<dbReference type="AlphaFoldDB" id="A0A5N0UVT3"/>
<feature type="transmembrane region" description="Helical" evidence="1">
    <location>
        <begin position="155"/>
        <end position="180"/>
    </location>
</feature>
<sequence>MNGPFGRVARFWRRIHLGRNPLARRSDRVEAAMLLVVVLGLLIALPLAGIVGAHTYSGQLAVSAEQRGSRHLSTATLLQDAPTPVPASDSAYLGNGTGSAGTAAHWTVAGGAERFGTIAADPGTPAGTKVPIWLTDSGDPVPAPLTPSDAATTSVLAGIFSWLVAALALAAVYWMARFVLDRRRAVRWDREWAHVGDRWARGRN</sequence>
<accession>A0A5N0UVT3</accession>
<keyword evidence="3" id="KW-1185">Reference proteome</keyword>